<sequence>MSKPANLKPATDIDSNVWYQLTELAVDDYDGKLKTMLQPTSPGGDLRVWPANKNSYWQFQKIGTKPGRYALRCSMTTTEKQLSICYRSDEINESKRTRPCLMPSDDSEMQQWDISSWGSDGTYRLTNVKNGTGWNLDCIPSGAVFMSDDFEGDQPRQRWLMSSVGDVDNKAYSTTLTAPPESTVEKPIITAATTGSEERAAPEATSDSSSGDSSSSSSSLSSGAVAGISIGATIGVAALALLAFFLWRRNKRKSQVAGSSGSPKSPDKYSNSPMGVSPAPAYSSTHSAEKNYTTSPVPAEMLHDQRPVELQAGTHHRHELP</sequence>
<feature type="transmembrane region" description="Helical" evidence="6">
    <location>
        <begin position="224"/>
        <end position="247"/>
    </location>
</feature>
<evidence type="ECO:0000256" key="4">
    <source>
        <dbReference type="ARBA" id="ARBA00023136"/>
    </source>
</evidence>
<organism evidence="7 8">
    <name type="scientific">Fusarium xylarioides</name>
    <dbReference type="NCBI Taxonomy" id="221167"/>
    <lineage>
        <taxon>Eukaryota</taxon>
        <taxon>Fungi</taxon>
        <taxon>Dikarya</taxon>
        <taxon>Ascomycota</taxon>
        <taxon>Pezizomycotina</taxon>
        <taxon>Sordariomycetes</taxon>
        <taxon>Hypocreomycetidae</taxon>
        <taxon>Hypocreales</taxon>
        <taxon>Nectriaceae</taxon>
        <taxon>Fusarium</taxon>
        <taxon>Fusarium fujikuroi species complex</taxon>
    </lineage>
</organism>
<dbReference type="EMBL" id="JADFTT010000252">
    <property type="protein sequence ID" value="KAG5764363.1"/>
    <property type="molecule type" value="Genomic_DNA"/>
</dbReference>
<protein>
    <recommendedName>
        <fullName evidence="9">Ricin B lectin domain-containing protein</fullName>
    </recommendedName>
</protein>
<gene>
    <name evidence="7" type="ORF">H9Q72_007559</name>
</gene>
<name>A0A9P7L5G5_9HYPO</name>
<keyword evidence="8" id="KW-1185">Reference proteome</keyword>
<proteinExistence type="predicted"/>
<evidence type="ECO:0000313" key="8">
    <source>
        <dbReference type="Proteomes" id="UP000750502"/>
    </source>
</evidence>
<evidence type="ECO:0000256" key="6">
    <source>
        <dbReference type="SAM" id="Phobius"/>
    </source>
</evidence>
<comment type="caution">
    <text evidence="7">The sequence shown here is derived from an EMBL/GenBank/DDBJ whole genome shotgun (WGS) entry which is preliminary data.</text>
</comment>
<feature type="compositionally biased region" description="Polar residues" evidence="5">
    <location>
        <begin position="256"/>
        <end position="274"/>
    </location>
</feature>
<evidence type="ECO:0000256" key="5">
    <source>
        <dbReference type="SAM" id="MobiDB-lite"/>
    </source>
</evidence>
<dbReference type="GO" id="GO:0016020">
    <property type="term" value="C:membrane"/>
    <property type="evidence" value="ECO:0007669"/>
    <property type="project" value="UniProtKB-SubCell"/>
</dbReference>
<dbReference type="InterPro" id="IPR051694">
    <property type="entry name" value="Immunoregulatory_rcpt-like"/>
</dbReference>
<reference evidence="7" key="2">
    <citation type="submission" date="2020-10" db="EMBL/GenBank/DDBJ databases">
        <authorList>
            <person name="Peck L.D."/>
            <person name="Nowell R.W."/>
            <person name="Flood J."/>
            <person name="Ryan M.J."/>
            <person name="Barraclough T.G."/>
        </authorList>
    </citation>
    <scope>NUCLEOTIDE SEQUENCE</scope>
    <source>
        <strain evidence="7">IMI 127659i</strain>
    </source>
</reference>
<dbReference type="PANTHER" id="PTHR15549">
    <property type="entry name" value="PAIRED IMMUNOGLOBULIN-LIKE TYPE 2 RECEPTOR"/>
    <property type="match status" value="1"/>
</dbReference>
<dbReference type="AlphaFoldDB" id="A0A9P7L5G5"/>
<dbReference type="SUPFAM" id="SSF50370">
    <property type="entry name" value="Ricin B-like lectins"/>
    <property type="match status" value="1"/>
</dbReference>
<feature type="region of interest" description="Disordered" evidence="5">
    <location>
        <begin position="193"/>
        <end position="222"/>
    </location>
</feature>
<keyword evidence="3 6" id="KW-1133">Transmembrane helix</keyword>
<keyword evidence="4 6" id="KW-0472">Membrane</keyword>
<evidence type="ECO:0000313" key="7">
    <source>
        <dbReference type="EMBL" id="KAG5764363.1"/>
    </source>
</evidence>
<feature type="compositionally biased region" description="Polar residues" evidence="5">
    <location>
        <begin position="282"/>
        <end position="296"/>
    </location>
</feature>
<dbReference type="Proteomes" id="UP000750502">
    <property type="component" value="Unassembled WGS sequence"/>
</dbReference>
<feature type="region of interest" description="Disordered" evidence="5">
    <location>
        <begin position="255"/>
        <end position="321"/>
    </location>
</feature>
<reference evidence="7" key="1">
    <citation type="journal article" date="2020" name="bioRxiv">
        <title>Historical genomics reveals the evolutionary mechanisms behind multiple outbreaks of the host-specific coffee wilt pathogen Fusarium xylarioides.</title>
        <authorList>
            <person name="Peck D."/>
            <person name="Nowell R.W."/>
            <person name="Flood J."/>
            <person name="Ryan M.J."/>
            <person name="Barraclough T.G."/>
        </authorList>
    </citation>
    <scope>NUCLEOTIDE SEQUENCE</scope>
    <source>
        <strain evidence="7">IMI 127659i</strain>
    </source>
</reference>
<dbReference type="InterPro" id="IPR035992">
    <property type="entry name" value="Ricin_B-like_lectins"/>
</dbReference>
<comment type="subcellular location">
    <subcellularLocation>
        <location evidence="1">Membrane</location>
        <topology evidence="1">Single-pass membrane protein</topology>
    </subcellularLocation>
</comment>
<evidence type="ECO:0000256" key="3">
    <source>
        <dbReference type="ARBA" id="ARBA00022989"/>
    </source>
</evidence>
<keyword evidence="2 6" id="KW-0812">Transmembrane</keyword>
<dbReference type="GO" id="GO:0071944">
    <property type="term" value="C:cell periphery"/>
    <property type="evidence" value="ECO:0007669"/>
    <property type="project" value="UniProtKB-ARBA"/>
</dbReference>
<feature type="compositionally biased region" description="Low complexity" evidence="5">
    <location>
        <begin position="204"/>
        <end position="222"/>
    </location>
</feature>
<dbReference type="OrthoDB" id="4158815at2759"/>
<dbReference type="Gene3D" id="2.80.10.50">
    <property type="match status" value="1"/>
</dbReference>
<accession>A0A9P7L5G5</accession>
<evidence type="ECO:0000256" key="2">
    <source>
        <dbReference type="ARBA" id="ARBA00022692"/>
    </source>
</evidence>
<evidence type="ECO:0000256" key="1">
    <source>
        <dbReference type="ARBA" id="ARBA00004167"/>
    </source>
</evidence>
<evidence type="ECO:0008006" key="9">
    <source>
        <dbReference type="Google" id="ProtNLM"/>
    </source>
</evidence>